<name>A0A9P4MPS8_9PEZI</name>
<dbReference type="InterPro" id="IPR033121">
    <property type="entry name" value="PEPTIDASE_A1"/>
</dbReference>
<sequence length="282" mass="29445">MPKSQQGQGHTLYKPGSTASLLKGQSWSIGYGDGSGAKGIVYADKVVIGGVTATRQAVEAATSASSGFSSDGSNDGLLGLAFSSINTVSPSQQTTFFDSVKSSLAKALFTSSLKKGAPGTYDFGFINSTKYTGAITYTPVTTKNGFWEFNAGSYIVGNTKFSAAVGDSIADTGTTLLYLPARVASNYYAQVKGAFLSSKYGGWVFPCSASLPNFQVSIGGTYFTIPGTYLNFSPNSDGSCFGGVQNNDGMGFSIFGDMFLKAVFVVWDQSQSTPRLGIAKQS</sequence>
<dbReference type="Proteomes" id="UP000799439">
    <property type="component" value="Unassembled WGS sequence"/>
</dbReference>
<gene>
    <name evidence="6" type="ORF">K461DRAFT_235909</name>
</gene>
<evidence type="ECO:0000313" key="6">
    <source>
        <dbReference type="EMBL" id="KAF2157559.1"/>
    </source>
</evidence>
<protein>
    <submittedName>
        <fullName evidence="6">Acid protease</fullName>
    </submittedName>
</protein>
<evidence type="ECO:0000259" key="5">
    <source>
        <dbReference type="PROSITE" id="PS51767"/>
    </source>
</evidence>
<evidence type="ECO:0000313" key="7">
    <source>
        <dbReference type="Proteomes" id="UP000799439"/>
    </source>
</evidence>
<dbReference type="PANTHER" id="PTHR47966:SF2">
    <property type="entry name" value="ASPERGILLOPEPSIN-1-RELATED"/>
    <property type="match status" value="1"/>
</dbReference>
<dbReference type="PANTHER" id="PTHR47966">
    <property type="entry name" value="BETA-SITE APP-CLEAVING ENZYME, ISOFORM A-RELATED"/>
    <property type="match status" value="1"/>
</dbReference>
<dbReference type="InterPro" id="IPR034163">
    <property type="entry name" value="Aspergillopepsin-like_cat_dom"/>
</dbReference>
<feature type="domain" description="Peptidase A1" evidence="5">
    <location>
        <begin position="1"/>
        <end position="279"/>
    </location>
</feature>
<reference evidence="6" key="1">
    <citation type="journal article" date="2020" name="Stud. Mycol.">
        <title>101 Dothideomycetes genomes: a test case for predicting lifestyles and emergence of pathogens.</title>
        <authorList>
            <person name="Haridas S."/>
            <person name="Albert R."/>
            <person name="Binder M."/>
            <person name="Bloem J."/>
            <person name="Labutti K."/>
            <person name="Salamov A."/>
            <person name="Andreopoulos B."/>
            <person name="Baker S."/>
            <person name="Barry K."/>
            <person name="Bills G."/>
            <person name="Bluhm B."/>
            <person name="Cannon C."/>
            <person name="Castanera R."/>
            <person name="Culley D."/>
            <person name="Daum C."/>
            <person name="Ezra D."/>
            <person name="Gonzalez J."/>
            <person name="Henrissat B."/>
            <person name="Kuo A."/>
            <person name="Liang C."/>
            <person name="Lipzen A."/>
            <person name="Lutzoni F."/>
            <person name="Magnuson J."/>
            <person name="Mondo S."/>
            <person name="Nolan M."/>
            <person name="Ohm R."/>
            <person name="Pangilinan J."/>
            <person name="Park H.-J."/>
            <person name="Ramirez L."/>
            <person name="Alfaro M."/>
            <person name="Sun H."/>
            <person name="Tritt A."/>
            <person name="Yoshinaga Y."/>
            <person name="Zwiers L.-H."/>
            <person name="Turgeon B."/>
            <person name="Goodwin S."/>
            <person name="Spatafora J."/>
            <person name="Crous P."/>
            <person name="Grigoriev I."/>
        </authorList>
    </citation>
    <scope>NUCLEOTIDE SEQUENCE</scope>
    <source>
        <strain evidence="6">CBS 260.36</strain>
    </source>
</reference>
<evidence type="ECO:0000256" key="4">
    <source>
        <dbReference type="ARBA" id="ARBA00022801"/>
    </source>
</evidence>
<evidence type="ECO:0000256" key="2">
    <source>
        <dbReference type="ARBA" id="ARBA00022670"/>
    </source>
</evidence>
<dbReference type="SUPFAM" id="SSF50630">
    <property type="entry name" value="Acid proteases"/>
    <property type="match status" value="1"/>
</dbReference>
<keyword evidence="4" id="KW-0378">Hydrolase</keyword>
<dbReference type="InterPro" id="IPR021109">
    <property type="entry name" value="Peptidase_aspartic_dom_sf"/>
</dbReference>
<dbReference type="OrthoDB" id="2747330at2759"/>
<dbReference type="CDD" id="cd06097">
    <property type="entry name" value="Aspergillopepsin_like"/>
    <property type="match status" value="1"/>
</dbReference>
<dbReference type="PROSITE" id="PS51767">
    <property type="entry name" value="PEPTIDASE_A1"/>
    <property type="match status" value="1"/>
</dbReference>
<keyword evidence="7" id="KW-1185">Reference proteome</keyword>
<dbReference type="GO" id="GO:0004190">
    <property type="term" value="F:aspartic-type endopeptidase activity"/>
    <property type="evidence" value="ECO:0007669"/>
    <property type="project" value="UniProtKB-KW"/>
</dbReference>
<dbReference type="InterPro" id="IPR001461">
    <property type="entry name" value="Aspartic_peptidase_A1"/>
</dbReference>
<evidence type="ECO:0000256" key="3">
    <source>
        <dbReference type="ARBA" id="ARBA00022750"/>
    </source>
</evidence>
<evidence type="ECO:0000256" key="1">
    <source>
        <dbReference type="ARBA" id="ARBA00007447"/>
    </source>
</evidence>
<keyword evidence="3" id="KW-0064">Aspartyl protease</keyword>
<dbReference type="Pfam" id="PF00026">
    <property type="entry name" value="Asp"/>
    <property type="match status" value="1"/>
</dbReference>
<keyword evidence="2 6" id="KW-0645">Protease</keyword>
<comment type="caution">
    <text evidence="6">The sequence shown here is derived from an EMBL/GenBank/DDBJ whole genome shotgun (WGS) entry which is preliminary data.</text>
</comment>
<dbReference type="EMBL" id="ML996081">
    <property type="protein sequence ID" value="KAF2157559.1"/>
    <property type="molecule type" value="Genomic_DNA"/>
</dbReference>
<accession>A0A9P4MPS8</accession>
<dbReference type="Gene3D" id="2.40.70.10">
    <property type="entry name" value="Acid Proteases"/>
    <property type="match status" value="2"/>
</dbReference>
<proteinExistence type="inferred from homology"/>
<dbReference type="FunFam" id="2.40.70.10:FF:000024">
    <property type="entry name" value="Endothiapepsin"/>
    <property type="match status" value="1"/>
</dbReference>
<organism evidence="6 7">
    <name type="scientific">Myriangium duriaei CBS 260.36</name>
    <dbReference type="NCBI Taxonomy" id="1168546"/>
    <lineage>
        <taxon>Eukaryota</taxon>
        <taxon>Fungi</taxon>
        <taxon>Dikarya</taxon>
        <taxon>Ascomycota</taxon>
        <taxon>Pezizomycotina</taxon>
        <taxon>Dothideomycetes</taxon>
        <taxon>Dothideomycetidae</taxon>
        <taxon>Myriangiales</taxon>
        <taxon>Myriangiaceae</taxon>
        <taxon>Myriangium</taxon>
    </lineage>
</organism>
<dbReference type="GO" id="GO:0006508">
    <property type="term" value="P:proteolysis"/>
    <property type="evidence" value="ECO:0007669"/>
    <property type="project" value="UniProtKB-KW"/>
</dbReference>
<dbReference type="PRINTS" id="PR00792">
    <property type="entry name" value="PEPSIN"/>
</dbReference>
<comment type="similarity">
    <text evidence="1">Belongs to the peptidase A1 family.</text>
</comment>
<dbReference type="AlphaFoldDB" id="A0A9P4MPS8"/>